<evidence type="ECO:0000256" key="2">
    <source>
        <dbReference type="SAM" id="MobiDB-lite"/>
    </source>
</evidence>
<feature type="compositionally biased region" description="Polar residues" evidence="2">
    <location>
        <begin position="11"/>
        <end position="20"/>
    </location>
</feature>
<dbReference type="EMBL" id="AACS02000008">
    <property type="protein sequence ID" value="EAU85966.2"/>
    <property type="molecule type" value="Genomic_DNA"/>
</dbReference>
<protein>
    <recommendedName>
        <fullName evidence="5">Zinc knuckle-domain-containing protein</fullName>
    </recommendedName>
</protein>
<accession>A8NS02</accession>
<dbReference type="HOGENOM" id="CLU_1331897_0_0_1"/>
<dbReference type="PANTHER" id="PTHR13491">
    <property type="entry name" value="ZCCHC10 PROTEIN"/>
    <property type="match status" value="1"/>
</dbReference>
<evidence type="ECO:0000313" key="4">
    <source>
        <dbReference type="Proteomes" id="UP000001861"/>
    </source>
</evidence>
<gene>
    <name evidence="3" type="ORF">CC1G_02989</name>
</gene>
<dbReference type="VEuPathDB" id="FungiDB:CC1G_02989"/>
<evidence type="ECO:0000256" key="1">
    <source>
        <dbReference type="ARBA" id="ARBA00022664"/>
    </source>
</evidence>
<dbReference type="SUPFAM" id="SSF57756">
    <property type="entry name" value="Retrovirus zinc finger-like domains"/>
    <property type="match status" value="1"/>
</dbReference>
<name>A8NS02_COPC7</name>
<evidence type="ECO:0008006" key="5">
    <source>
        <dbReference type="Google" id="ProtNLM"/>
    </source>
</evidence>
<dbReference type="OrthoDB" id="437973at2759"/>
<dbReference type="GO" id="GO:0003676">
    <property type="term" value="F:nucleic acid binding"/>
    <property type="evidence" value="ECO:0007669"/>
    <property type="project" value="InterPro"/>
</dbReference>
<dbReference type="GO" id="GO:0006397">
    <property type="term" value="P:mRNA processing"/>
    <property type="evidence" value="ECO:0007669"/>
    <property type="project" value="UniProtKB-KW"/>
</dbReference>
<organism evidence="3 4">
    <name type="scientific">Coprinopsis cinerea (strain Okayama-7 / 130 / ATCC MYA-4618 / FGSC 9003)</name>
    <name type="common">Inky cap fungus</name>
    <name type="synonym">Hormographiella aspergillata</name>
    <dbReference type="NCBI Taxonomy" id="240176"/>
    <lineage>
        <taxon>Eukaryota</taxon>
        <taxon>Fungi</taxon>
        <taxon>Dikarya</taxon>
        <taxon>Basidiomycota</taxon>
        <taxon>Agaricomycotina</taxon>
        <taxon>Agaricomycetes</taxon>
        <taxon>Agaricomycetidae</taxon>
        <taxon>Agaricales</taxon>
        <taxon>Agaricineae</taxon>
        <taxon>Psathyrellaceae</taxon>
        <taxon>Coprinopsis</taxon>
    </lineage>
</organism>
<dbReference type="KEGG" id="cci:CC1G_02989"/>
<reference evidence="3 4" key="1">
    <citation type="journal article" date="2010" name="Proc. Natl. Acad. Sci. U.S.A.">
        <title>Insights into evolution of multicellular fungi from the assembled chromosomes of the mushroom Coprinopsis cinerea (Coprinus cinereus).</title>
        <authorList>
            <person name="Stajich J.E."/>
            <person name="Wilke S.K."/>
            <person name="Ahren D."/>
            <person name="Au C.H."/>
            <person name="Birren B.W."/>
            <person name="Borodovsky M."/>
            <person name="Burns C."/>
            <person name="Canback B."/>
            <person name="Casselton L.A."/>
            <person name="Cheng C.K."/>
            <person name="Deng J."/>
            <person name="Dietrich F.S."/>
            <person name="Fargo D.C."/>
            <person name="Farman M.L."/>
            <person name="Gathman A.C."/>
            <person name="Goldberg J."/>
            <person name="Guigo R."/>
            <person name="Hoegger P.J."/>
            <person name="Hooker J.B."/>
            <person name="Huggins A."/>
            <person name="James T.Y."/>
            <person name="Kamada T."/>
            <person name="Kilaru S."/>
            <person name="Kodira C."/>
            <person name="Kues U."/>
            <person name="Kupfer D."/>
            <person name="Kwan H.S."/>
            <person name="Lomsadze A."/>
            <person name="Li W."/>
            <person name="Lilly W.W."/>
            <person name="Ma L.J."/>
            <person name="Mackey A.J."/>
            <person name="Manning G."/>
            <person name="Martin F."/>
            <person name="Muraguchi H."/>
            <person name="Natvig D.O."/>
            <person name="Palmerini H."/>
            <person name="Ramesh M.A."/>
            <person name="Rehmeyer C.J."/>
            <person name="Roe B.A."/>
            <person name="Shenoy N."/>
            <person name="Stanke M."/>
            <person name="Ter-Hovhannisyan V."/>
            <person name="Tunlid A."/>
            <person name="Velagapudi R."/>
            <person name="Vision T.J."/>
            <person name="Zeng Q."/>
            <person name="Zolan M.E."/>
            <person name="Pukkila P.J."/>
        </authorList>
    </citation>
    <scope>NUCLEOTIDE SEQUENCE [LARGE SCALE GENOMIC DNA]</scope>
    <source>
        <strain evidence="4">Okayama-7 / 130 / ATCC MYA-4618 / FGSC 9003</strain>
    </source>
</reference>
<feature type="region of interest" description="Disordered" evidence="2">
    <location>
        <begin position="38"/>
        <end position="144"/>
    </location>
</feature>
<dbReference type="RefSeq" id="XP_001835901.2">
    <property type="nucleotide sequence ID" value="XM_001835849.2"/>
</dbReference>
<evidence type="ECO:0000313" key="3">
    <source>
        <dbReference type="EMBL" id="EAU85966.2"/>
    </source>
</evidence>
<sequence>MSKFAPHRRSANQPKATSSTVCQKCLERGHFTYECKGARPYISRPSRTQQLENPRLRAKATPTVEVPEEFKRPAGIASKILEEKEKERAKEEKGKAKESERGRKRSRRSRSSSSSSSSSTDSDSDSDSDSRKEAASDEGGAEASPHQALILLVLGRDIVHARRPVSALVQEEEVPIQGAPTLMIPGGVTTSTGILVTPSISQVGTV</sequence>
<keyword evidence="4" id="KW-1185">Reference proteome</keyword>
<comment type="caution">
    <text evidence="3">The sequence shown here is derived from an EMBL/GenBank/DDBJ whole genome shotgun (WGS) entry which is preliminary data.</text>
</comment>
<feature type="region of interest" description="Disordered" evidence="2">
    <location>
        <begin position="1"/>
        <end position="20"/>
    </location>
</feature>
<dbReference type="InterPro" id="IPR039715">
    <property type="entry name" value="ZCCHC10"/>
</dbReference>
<dbReference type="InParanoid" id="A8NS02"/>
<proteinExistence type="predicted"/>
<dbReference type="InterPro" id="IPR036875">
    <property type="entry name" value="Znf_CCHC_sf"/>
</dbReference>
<feature type="compositionally biased region" description="Basic and acidic residues" evidence="2">
    <location>
        <begin position="80"/>
        <end position="101"/>
    </location>
</feature>
<dbReference type="GO" id="GO:0008270">
    <property type="term" value="F:zinc ion binding"/>
    <property type="evidence" value="ECO:0007669"/>
    <property type="project" value="InterPro"/>
</dbReference>
<dbReference type="PANTHER" id="PTHR13491:SF0">
    <property type="entry name" value="ZINC FINGER CCHC DOMAIN-CONTAINING PROTEIN 10"/>
    <property type="match status" value="1"/>
</dbReference>
<feature type="compositionally biased region" description="Basic residues" evidence="2">
    <location>
        <begin position="1"/>
        <end position="10"/>
    </location>
</feature>
<dbReference type="AlphaFoldDB" id="A8NS02"/>
<dbReference type="GeneID" id="6012436"/>
<keyword evidence="1" id="KW-0507">mRNA processing</keyword>
<dbReference type="OMA" id="SRTMQFK"/>
<dbReference type="Proteomes" id="UP000001861">
    <property type="component" value="Unassembled WGS sequence"/>
</dbReference>
<feature type="compositionally biased region" description="Low complexity" evidence="2">
    <location>
        <begin position="111"/>
        <end position="121"/>
    </location>
</feature>
<dbReference type="Pfam" id="PF13917">
    <property type="entry name" value="zf-CCHC_3"/>
    <property type="match status" value="1"/>
</dbReference>
<dbReference type="eggNOG" id="KOG3116">
    <property type="taxonomic scope" value="Eukaryota"/>
</dbReference>